<protein>
    <submittedName>
        <fullName evidence="2">DUF4007 family protein</fullName>
    </submittedName>
</protein>
<accession>A0ABT4W9H7</accession>
<gene>
    <name evidence="2" type="ORF">NJT12_06180</name>
</gene>
<proteinExistence type="predicted"/>
<dbReference type="Pfam" id="PF13182">
    <property type="entry name" value="DUF4007"/>
    <property type="match status" value="1"/>
</dbReference>
<keyword evidence="3" id="KW-1185">Reference proteome</keyword>
<evidence type="ECO:0000313" key="3">
    <source>
        <dbReference type="Proteomes" id="UP001212170"/>
    </source>
</evidence>
<sequence length="297" mass="34402">MNTLKFSGHDTFHCRQQWLSKGIKLIDTEGYTVLNRPEIAISKLGVGKNMVQSIQHWLKAFGLINEKHEVLEISNKLFLNNNNAFDPYLEDEGTLWLLQYKLCKSNYASIFNLIFSEYFNDKVSLDFSERQIIQFIEKKLRDNNEREVSNNTLISDFKVFVKSYATPTKSLKTIEDDFNSPLLELNLISQLTSKNGNGETAYKINKEVRNNIPIAIFGYCLLDYLDDRKDISYDEIRNSIGSYFCLSNDGLDNLLEQLCSKHPEFIHKNDAGIRQIQIKGITKDYQTNLLESYYGIQ</sequence>
<organism evidence="2 3">
    <name type="scientific">Flavobacterium azizsancarii</name>
    <dbReference type="NCBI Taxonomy" id="2961580"/>
    <lineage>
        <taxon>Bacteria</taxon>
        <taxon>Pseudomonadati</taxon>
        <taxon>Bacteroidota</taxon>
        <taxon>Flavobacteriia</taxon>
        <taxon>Flavobacteriales</taxon>
        <taxon>Flavobacteriaceae</taxon>
        <taxon>Flavobacterium</taxon>
    </lineage>
</organism>
<dbReference type="RefSeq" id="WP_271335017.1">
    <property type="nucleotide sequence ID" value="NZ_JAMZNK010000007.1"/>
</dbReference>
<evidence type="ECO:0000259" key="1">
    <source>
        <dbReference type="Pfam" id="PF13182"/>
    </source>
</evidence>
<name>A0ABT4W9H7_9FLAO</name>
<evidence type="ECO:0000313" key="2">
    <source>
        <dbReference type="EMBL" id="MDA6069202.1"/>
    </source>
</evidence>
<reference evidence="2 3" key="1">
    <citation type="journal article" date="2023" name="Chemosphere">
        <title>Whole genome analysis of Flavobacterium aziz-sancarii sp. nov., isolated from Ardley Island (Antarctica), revealed a rich resistome and bioremediation potential.</title>
        <authorList>
            <person name="Otur C."/>
            <person name="Okay S."/>
            <person name="Kurt-Kizildogan A."/>
        </authorList>
    </citation>
    <scope>NUCLEOTIDE SEQUENCE [LARGE SCALE GENOMIC DNA]</scope>
    <source>
        <strain evidence="2 3">AC</strain>
    </source>
</reference>
<dbReference type="Proteomes" id="UP001212170">
    <property type="component" value="Unassembled WGS sequence"/>
</dbReference>
<comment type="caution">
    <text evidence="2">The sequence shown here is derived from an EMBL/GenBank/DDBJ whole genome shotgun (WGS) entry which is preliminary data.</text>
</comment>
<dbReference type="EMBL" id="JAMZNK010000007">
    <property type="protein sequence ID" value="MDA6069202.1"/>
    <property type="molecule type" value="Genomic_DNA"/>
</dbReference>
<feature type="domain" description="DUF4007" evidence="1">
    <location>
        <begin position="6"/>
        <end position="294"/>
    </location>
</feature>
<dbReference type="InterPro" id="IPR025248">
    <property type="entry name" value="DUF4007"/>
</dbReference>